<feature type="domain" description="Alanine racemase N-terminal" evidence="5">
    <location>
        <begin position="17"/>
        <end position="220"/>
    </location>
</feature>
<protein>
    <recommendedName>
        <fullName evidence="2">Pyridoxal phosphate homeostasis protein</fullName>
        <shortName evidence="2">PLP homeostasis protein</shortName>
    </recommendedName>
</protein>
<dbReference type="EMBL" id="CP027860">
    <property type="protein sequence ID" value="AVP96377.1"/>
    <property type="molecule type" value="Genomic_DNA"/>
</dbReference>
<dbReference type="Pfam" id="PF01168">
    <property type="entry name" value="Ala_racemase_N"/>
    <property type="match status" value="1"/>
</dbReference>
<evidence type="ECO:0000256" key="4">
    <source>
        <dbReference type="RuleBase" id="RU004514"/>
    </source>
</evidence>
<dbReference type="InterPro" id="IPR011078">
    <property type="entry name" value="PyrdxlP_homeostasis"/>
</dbReference>
<sequence>MAPALPQKLHEIEARMAAAGGSGKAQLLAVSKLQTTAAIREVYALGQRDFGENYVQEAAEKRQALADLDITWHLIGPLQSNKAAQAARLFDWVQSIDRAKIVPLLGHGRQGLPPLQVLIQVNVDDEQSKSGCVPDAIPGLADLIQQQPNLCLRGLMAIPAPADSAARQRAFRSMFEWYEQLRERYPTVDTLSMGMSDDFELAIHEGANLIRVGSALFGARKSA</sequence>
<keyword evidence="7" id="KW-1185">Reference proteome</keyword>
<feature type="modified residue" description="N6-(pyridoxal phosphate)lysine" evidence="2 3">
    <location>
        <position position="32"/>
    </location>
</feature>
<dbReference type="OrthoDB" id="9804072at2"/>
<evidence type="ECO:0000256" key="2">
    <source>
        <dbReference type="HAMAP-Rule" id="MF_02087"/>
    </source>
</evidence>
<dbReference type="RefSeq" id="WP_106890306.1">
    <property type="nucleotide sequence ID" value="NZ_CP027860.1"/>
</dbReference>
<dbReference type="InterPro" id="IPR029066">
    <property type="entry name" value="PLP-binding_barrel"/>
</dbReference>
<gene>
    <name evidence="6" type="ORF">C7S18_03855</name>
</gene>
<accession>A0A2P1PNH9</accession>
<evidence type="ECO:0000256" key="1">
    <source>
        <dbReference type="ARBA" id="ARBA00022898"/>
    </source>
</evidence>
<dbReference type="Gene3D" id="3.20.20.10">
    <property type="entry name" value="Alanine racemase"/>
    <property type="match status" value="1"/>
</dbReference>
<keyword evidence="1 2" id="KW-0663">Pyridoxal phosphate</keyword>
<name>A0A2P1PNH9_9GAMM</name>
<dbReference type="NCBIfam" id="TIGR00044">
    <property type="entry name" value="YggS family pyridoxal phosphate-dependent enzyme"/>
    <property type="match status" value="1"/>
</dbReference>
<organism evidence="6 7">
    <name type="scientific">Ahniella affigens</name>
    <dbReference type="NCBI Taxonomy" id="2021234"/>
    <lineage>
        <taxon>Bacteria</taxon>
        <taxon>Pseudomonadati</taxon>
        <taxon>Pseudomonadota</taxon>
        <taxon>Gammaproteobacteria</taxon>
        <taxon>Lysobacterales</taxon>
        <taxon>Rhodanobacteraceae</taxon>
        <taxon>Ahniella</taxon>
    </lineage>
</organism>
<dbReference type="Proteomes" id="UP000241074">
    <property type="component" value="Chromosome"/>
</dbReference>
<evidence type="ECO:0000259" key="5">
    <source>
        <dbReference type="Pfam" id="PF01168"/>
    </source>
</evidence>
<evidence type="ECO:0000313" key="6">
    <source>
        <dbReference type="EMBL" id="AVP96377.1"/>
    </source>
</evidence>
<comment type="cofactor">
    <cofactor evidence="3">
        <name>pyridoxal 5'-phosphate</name>
        <dbReference type="ChEBI" id="CHEBI:597326"/>
    </cofactor>
</comment>
<dbReference type="FunFam" id="3.20.20.10:FF:000018">
    <property type="entry name" value="Pyridoxal phosphate homeostasis protein"/>
    <property type="match status" value="1"/>
</dbReference>
<dbReference type="HAMAP" id="MF_02087">
    <property type="entry name" value="PLP_homeostasis"/>
    <property type="match status" value="1"/>
</dbReference>
<reference evidence="6 7" key="1">
    <citation type="submission" date="2018-03" db="EMBL/GenBank/DDBJ databases">
        <title>Ahniella affigens gen. nov., sp. nov., a gammaproteobacterium isolated from sandy soil near a stream.</title>
        <authorList>
            <person name="Ko Y."/>
            <person name="Kim J.-H."/>
        </authorList>
    </citation>
    <scope>NUCLEOTIDE SEQUENCE [LARGE SCALE GENOMIC DNA]</scope>
    <source>
        <strain evidence="6 7">D13</strain>
    </source>
</reference>
<dbReference type="GO" id="GO:0030170">
    <property type="term" value="F:pyridoxal phosphate binding"/>
    <property type="evidence" value="ECO:0007669"/>
    <property type="project" value="UniProtKB-UniRule"/>
</dbReference>
<dbReference type="PIRSF" id="PIRSF004848">
    <property type="entry name" value="YBL036c_PLPDEIII"/>
    <property type="match status" value="1"/>
</dbReference>
<evidence type="ECO:0000256" key="3">
    <source>
        <dbReference type="PIRSR" id="PIRSR004848-1"/>
    </source>
</evidence>
<dbReference type="AlphaFoldDB" id="A0A2P1PNH9"/>
<comment type="function">
    <text evidence="2">Pyridoxal 5'-phosphate (PLP)-binding protein, which is involved in PLP homeostasis.</text>
</comment>
<evidence type="ECO:0000313" key="7">
    <source>
        <dbReference type="Proteomes" id="UP000241074"/>
    </source>
</evidence>
<reference evidence="6 7" key="2">
    <citation type="submission" date="2018-03" db="EMBL/GenBank/DDBJ databases">
        <authorList>
            <person name="Keele B.F."/>
        </authorList>
    </citation>
    <scope>NUCLEOTIDE SEQUENCE [LARGE SCALE GENOMIC DNA]</scope>
    <source>
        <strain evidence="6 7">D13</strain>
    </source>
</reference>
<proteinExistence type="inferred from homology"/>
<dbReference type="PANTHER" id="PTHR10146">
    <property type="entry name" value="PROLINE SYNTHETASE CO-TRANSCRIBED BACTERIAL HOMOLOG PROTEIN"/>
    <property type="match status" value="1"/>
</dbReference>
<dbReference type="PANTHER" id="PTHR10146:SF14">
    <property type="entry name" value="PYRIDOXAL PHOSPHATE HOMEOSTASIS PROTEIN"/>
    <property type="match status" value="1"/>
</dbReference>
<comment type="similarity">
    <text evidence="2 4">Belongs to the pyridoxal phosphate-binding protein YggS/PROSC family.</text>
</comment>
<dbReference type="SUPFAM" id="SSF51419">
    <property type="entry name" value="PLP-binding barrel"/>
    <property type="match status" value="1"/>
</dbReference>
<dbReference type="KEGG" id="xba:C7S18_03855"/>
<dbReference type="InterPro" id="IPR001608">
    <property type="entry name" value="Ala_racemase_N"/>
</dbReference>